<dbReference type="Pfam" id="PF02954">
    <property type="entry name" value="HTH_8"/>
    <property type="match status" value="1"/>
</dbReference>
<dbReference type="InterPro" id="IPR035965">
    <property type="entry name" value="PAS-like_dom_sf"/>
</dbReference>
<dbReference type="SUPFAM" id="SSF52540">
    <property type="entry name" value="P-loop containing nucleoside triphosphate hydrolases"/>
    <property type="match status" value="1"/>
</dbReference>
<dbReference type="Pfam" id="PF00158">
    <property type="entry name" value="Sigma54_activat"/>
    <property type="match status" value="1"/>
</dbReference>
<dbReference type="Gene3D" id="1.10.8.60">
    <property type="match status" value="1"/>
</dbReference>
<dbReference type="Gene3D" id="1.10.10.60">
    <property type="entry name" value="Homeodomain-like"/>
    <property type="match status" value="1"/>
</dbReference>
<keyword evidence="8" id="KW-1185">Reference proteome</keyword>
<keyword evidence="2" id="KW-0067">ATP-binding</keyword>
<name>A0A221MA91_9BACI</name>
<dbReference type="FunFam" id="3.40.50.300:FF:000006">
    <property type="entry name" value="DNA-binding transcriptional regulator NtrC"/>
    <property type="match status" value="1"/>
</dbReference>
<dbReference type="GO" id="GO:0005524">
    <property type="term" value="F:ATP binding"/>
    <property type="evidence" value="ECO:0007669"/>
    <property type="project" value="UniProtKB-KW"/>
</dbReference>
<dbReference type="PANTHER" id="PTHR32071:SF57">
    <property type="entry name" value="C4-DICARBOXYLATE TRANSPORT TRANSCRIPTIONAL REGULATORY PROTEIN DCTD"/>
    <property type="match status" value="1"/>
</dbReference>
<dbReference type="InterPro" id="IPR002078">
    <property type="entry name" value="Sigma_54_int"/>
</dbReference>
<dbReference type="SUPFAM" id="SSF55785">
    <property type="entry name" value="PYP-like sensor domain (PAS domain)"/>
    <property type="match status" value="1"/>
</dbReference>
<reference evidence="7 8" key="1">
    <citation type="journal article" date="2003" name="Int. J. Syst. Evol. Microbiol.">
        <title>Virgibacillus carmonensis sp. nov., Virgibacillus necropolis sp. nov. and Virgibacillus picturae sp. nov., three novel species isolated from deteriorated mural paintings, transfer of the species of the genus salibacillus to Virgibacillus, as Virgibacillus marismortui comb. nov. and Virgibacillus salexigens comb. nov., and emended description of the genus Virgibacillus.</title>
        <authorList>
            <person name="Heyrman J."/>
            <person name="Logan N.A."/>
            <person name="Busse H.J."/>
            <person name="Balcaen A."/>
            <person name="Lebbe L."/>
            <person name="Rodriguez-Diaz M."/>
            <person name="Swings J."/>
            <person name="De Vos P."/>
        </authorList>
    </citation>
    <scope>NUCLEOTIDE SEQUENCE [LARGE SCALE GENOMIC DNA]</scope>
    <source>
        <strain evidence="7 8">LMG 19488</strain>
    </source>
</reference>
<organism evidence="7 8">
    <name type="scientific">Virgibacillus necropolis</name>
    <dbReference type="NCBI Taxonomy" id="163877"/>
    <lineage>
        <taxon>Bacteria</taxon>
        <taxon>Bacillati</taxon>
        <taxon>Bacillota</taxon>
        <taxon>Bacilli</taxon>
        <taxon>Bacillales</taxon>
        <taxon>Bacillaceae</taxon>
        <taxon>Virgibacillus</taxon>
    </lineage>
</organism>
<dbReference type="Gene3D" id="3.40.50.300">
    <property type="entry name" value="P-loop containing nucleotide triphosphate hydrolases"/>
    <property type="match status" value="1"/>
</dbReference>
<dbReference type="EMBL" id="CP022437">
    <property type="protein sequence ID" value="ASN04557.1"/>
    <property type="molecule type" value="Genomic_DNA"/>
</dbReference>
<dbReference type="NCBIfam" id="TIGR00229">
    <property type="entry name" value="sensory_box"/>
    <property type="match status" value="1"/>
</dbReference>
<dbReference type="KEGG" id="vne:CFK40_05795"/>
<dbReference type="InterPro" id="IPR000014">
    <property type="entry name" value="PAS"/>
</dbReference>
<dbReference type="RefSeq" id="WP_089531408.1">
    <property type="nucleotide sequence ID" value="NZ_CP022437.1"/>
</dbReference>
<keyword evidence="4" id="KW-0804">Transcription</keyword>
<dbReference type="OrthoDB" id="9771372at2"/>
<dbReference type="InterPro" id="IPR025944">
    <property type="entry name" value="Sigma_54_int_dom_CS"/>
</dbReference>
<evidence type="ECO:0000313" key="8">
    <source>
        <dbReference type="Proteomes" id="UP000204391"/>
    </source>
</evidence>
<dbReference type="Proteomes" id="UP000204391">
    <property type="component" value="Chromosome"/>
</dbReference>
<sequence>MAFFQSGIKKFIRNDFILLENKIEDVDLHSLIKSESPKKVFIINEGQRYVVHLSDSTDQIIFSTCTRISVNTELEDVSSFFDKSETLLVHDGGNFIGYINAFDFTKQLANTYQEMQAYFQTILDTIDASCTVIDSNESVLIWTEGAEKIFSVKKPDIIGKPITNFFNTDNLALLKTLKDGTSLHHSQHKAREDLVVLINSSPVYLNKQIIGAVVSETDITSQIRLNNELYSATEKVFNLEKEVNKLMPTDDPFKLIRGNSSALKRTINMTKKAATTETNILIHGESGVGKELFAKAVHNIREGQNAPFVAINCGAIPSALFESEIFGYERGAFSGADQKGKKGKVELAKGGTLFLDEIGEMPLEMQVKILRLLQERKFYPVGGTKEIEVDFRVVAATNRDLKELIKEVKFREDLYYRLNVVSLEIPPLRKRPEDIIELTHYFLYEISIKYKRPIHGISQTVMRALLQHDWPGNIRELKNVVERLVVFSDEGEIKIEDIPFEINGMELPNGRKTSYPSIFNESDNRSLNERLQEFEKEIIMKELEKEDGNKLSCAKKLQVTRATLYNRMNKLGLKI</sequence>
<evidence type="ECO:0000256" key="1">
    <source>
        <dbReference type="ARBA" id="ARBA00022741"/>
    </source>
</evidence>
<dbReference type="CDD" id="cd00009">
    <property type="entry name" value="AAA"/>
    <property type="match status" value="1"/>
</dbReference>
<gene>
    <name evidence="7" type="ORF">CFK40_05795</name>
</gene>
<accession>A0A221MA91</accession>
<dbReference type="GO" id="GO:0043565">
    <property type="term" value="F:sequence-specific DNA binding"/>
    <property type="evidence" value="ECO:0007669"/>
    <property type="project" value="InterPro"/>
</dbReference>
<dbReference type="PRINTS" id="PR01590">
    <property type="entry name" value="HTHFIS"/>
</dbReference>
<dbReference type="SMART" id="SM00382">
    <property type="entry name" value="AAA"/>
    <property type="match status" value="1"/>
</dbReference>
<dbReference type="InterPro" id="IPR009057">
    <property type="entry name" value="Homeodomain-like_sf"/>
</dbReference>
<dbReference type="InterPro" id="IPR002197">
    <property type="entry name" value="HTH_Fis"/>
</dbReference>
<evidence type="ECO:0000259" key="6">
    <source>
        <dbReference type="PROSITE" id="PS50112"/>
    </source>
</evidence>
<evidence type="ECO:0000256" key="2">
    <source>
        <dbReference type="ARBA" id="ARBA00022840"/>
    </source>
</evidence>
<evidence type="ECO:0000313" key="7">
    <source>
        <dbReference type="EMBL" id="ASN04557.1"/>
    </source>
</evidence>
<evidence type="ECO:0000259" key="5">
    <source>
        <dbReference type="PROSITE" id="PS50045"/>
    </source>
</evidence>
<dbReference type="PROSITE" id="PS00675">
    <property type="entry name" value="SIGMA54_INTERACT_1"/>
    <property type="match status" value="1"/>
</dbReference>
<dbReference type="SUPFAM" id="SSF46689">
    <property type="entry name" value="Homeodomain-like"/>
    <property type="match status" value="1"/>
</dbReference>
<dbReference type="InterPro" id="IPR003593">
    <property type="entry name" value="AAA+_ATPase"/>
</dbReference>
<keyword evidence="3" id="KW-0805">Transcription regulation</keyword>
<keyword evidence="1" id="KW-0547">Nucleotide-binding</keyword>
<evidence type="ECO:0000256" key="4">
    <source>
        <dbReference type="ARBA" id="ARBA00023163"/>
    </source>
</evidence>
<protein>
    <submittedName>
        <fullName evidence="7">Sigma-54-dependent Fis family transcriptional regulator</fullName>
    </submittedName>
</protein>
<dbReference type="AlphaFoldDB" id="A0A221MA91"/>
<dbReference type="Pfam" id="PF25601">
    <property type="entry name" value="AAA_lid_14"/>
    <property type="match status" value="1"/>
</dbReference>
<dbReference type="PANTHER" id="PTHR32071">
    <property type="entry name" value="TRANSCRIPTIONAL REGULATORY PROTEIN"/>
    <property type="match status" value="1"/>
</dbReference>
<dbReference type="Gene3D" id="3.30.450.20">
    <property type="entry name" value="PAS domain"/>
    <property type="match status" value="1"/>
</dbReference>
<feature type="domain" description="Sigma-54 factor interaction" evidence="5">
    <location>
        <begin position="256"/>
        <end position="486"/>
    </location>
</feature>
<dbReference type="InterPro" id="IPR058031">
    <property type="entry name" value="AAA_lid_NorR"/>
</dbReference>
<evidence type="ECO:0000256" key="3">
    <source>
        <dbReference type="ARBA" id="ARBA00023015"/>
    </source>
</evidence>
<dbReference type="Pfam" id="PF13596">
    <property type="entry name" value="PAS_10"/>
    <property type="match status" value="1"/>
</dbReference>
<dbReference type="GO" id="GO:0006355">
    <property type="term" value="P:regulation of DNA-templated transcription"/>
    <property type="evidence" value="ECO:0007669"/>
    <property type="project" value="InterPro"/>
</dbReference>
<feature type="domain" description="PAS" evidence="6">
    <location>
        <begin position="115"/>
        <end position="175"/>
    </location>
</feature>
<dbReference type="InterPro" id="IPR025662">
    <property type="entry name" value="Sigma_54_int_dom_ATP-bd_1"/>
</dbReference>
<proteinExistence type="predicted"/>
<dbReference type="PROSITE" id="PS50112">
    <property type="entry name" value="PAS"/>
    <property type="match status" value="1"/>
</dbReference>
<dbReference type="InterPro" id="IPR027417">
    <property type="entry name" value="P-loop_NTPase"/>
</dbReference>
<dbReference type="PROSITE" id="PS50045">
    <property type="entry name" value="SIGMA54_INTERACT_4"/>
    <property type="match status" value="1"/>
</dbReference>
<dbReference type="PROSITE" id="PS00688">
    <property type="entry name" value="SIGMA54_INTERACT_3"/>
    <property type="match status" value="1"/>
</dbReference>